<dbReference type="PANTHER" id="PTHR21064">
    <property type="entry name" value="AMINOGLYCOSIDE PHOSPHOTRANSFERASE DOMAIN-CONTAINING PROTEIN-RELATED"/>
    <property type="match status" value="1"/>
</dbReference>
<dbReference type="InterPro" id="IPR002575">
    <property type="entry name" value="Aminoglycoside_PTrfase"/>
</dbReference>
<evidence type="ECO:0000313" key="2">
    <source>
        <dbReference type="EMBL" id="MBM6949257.1"/>
    </source>
</evidence>
<sequence length="371" mass="42537">MKEIAQERLAEAIGNFKYEGKLIQCRPYGSGHINDTFLLVYEIGEMGRLKVILQRMNTEVFTAPEELMENILHVTSYLKERIAENSGDPERETLNVIPAKDGKAYYKDSEGNYWRSYKFITGATSYDKVEKPADFYESAVAFGNFQRLLADFPAETLHETIKGFHDTRARFAVFEQAVKEDVMGRASSVEKEIEFVRAREKSIANYFSELLEKGELPLRVTHNDTKLNNIMIDDKTGRGICVIDLDTVMPGLAMNDFGDSIRFGASTASEDERDLSLVSCSMELFDIYARGYIEGCGGKLTDREILELPMGAKTMTYECGMRFLTDYLQGDTYFKIHRKDHNLDRCRTQFKLVADMEQKWHTMQAIVKKYM</sequence>
<dbReference type="InterPro" id="IPR050249">
    <property type="entry name" value="Pseudomonas-type_ThrB"/>
</dbReference>
<reference evidence="2" key="2">
    <citation type="journal article" date="2021" name="Sci. Rep.">
        <title>The distribution of antibiotic resistance genes in chicken gut microbiota commensals.</title>
        <authorList>
            <person name="Juricova H."/>
            <person name="Matiasovicova J."/>
            <person name="Kubasova T."/>
            <person name="Cejkova D."/>
            <person name="Rychlik I."/>
        </authorList>
    </citation>
    <scope>NUCLEOTIDE SEQUENCE</scope>
    <source>
        <strain evidence="2">An582</strain>
    </source>
</reference>
<dbReference type="RefSeq" id="WP_204907257.1">
    <property type="nucleotide sequence ID" value="NZ_JACJKS010000021.1"/>
</dbReference>
<dbReference type="EMBL" id="JACJKS010000021">
    <property type="protein sequence ID" value="MBM6949257.1"/>
    <property type="molecule type" value="Genomic_DNA"/>
</dbReference>
<dbReference type="Gene3D" id="3.90.1200.10">
    <property type="match status" value="1"/>
</dbReference>
<feature type="domain" description="Aminoglycoside phosphotransferase" evidence="1">
    <location>
        <begin position="25"/>
        <end position="269"/>
    </location>
</feature>
<dbReference type="Proteomes" id="UP000705508">
    <property type="component" value="Unassembled WGS sequence"/>
</dbReference>
<dbReference type="Pfam" id="PF01636">
    <property type="entry name" value="APH"/>
    <property type="match status" value="1"/>
</dbReference>
<proteinExistence type="predicted"/>
<dbReference type="PANTHER" id="PTHR21064:SF5">
    <property type="entry name" value="SLR1880 PROTEIN"/>
    <property type="match status" value="1"/>
</dbReference>
<reference evidence="2" key="1">
    <citation type="submission" date="2020-08" db="EMBL/GenBank/DDBJ databases">
        <authorList>
            <person name="Cejkova D."/>
            <person name="Kubasova T."/>
            <person name="Jahodarova E."/>
            <person name="Rychlik I."/>
        </authorList>
    </citation>
    <scope>NUCLEOTIDE SEQUENCE</scope>
    <source>
        <strain evidence="2">An582</strain>
    </source>
</reference>
<name>A0A938XDW9_9CLOT</name>
<accession>A0A938XDW9</accession>
<protein>
    <submittedName>
        <fullName evidence="2">Aminoglycoside phosphotransferase family protein</fullName>
    </submittedName>
</protein>
<comment type="caution">
    <text evidence="2">The sequence shown here is derived from an EMBL/GenBank/DDBJ whole genome shotgun (WGS) entry which is preliminary data.</text>
</comment>
<dbReference type="AlphaFoldDB" id="A0A938XDW9"/>
<organism evidence="2 3">
    <name type="scientific">Mordavella massiliensis</name>
    <dbReference type="NCBI Taxonomy" id="1871024"/>
    <lineage>
        <taxon>Bacteria</taxon>
        <taxon>Bacillati</taxon>
        <taxon>Bacillota</taxon>
        <taxon>Clostridia</taxon>
        <taxon>Eubacteriales</taxon>
        <taxon>Clostridiaceae</taxon>
        <taxon>Mordavella</taxon>
    </lineage>
</organism>
<dbReference type="InterPro" id="IPR011009">
    <property type="entry name" value="Kinase-like_dom_sf"/>
</dbReference>
<evidence type="ECO:0000313" key="3">
    <source>
        <dbReference type="Proteomes" id="UP000705508"/>
    </source>
</evidence>
<gene>
    <name evidence="2" type="ORF">H6A20_11440</name>
</gene>
<evidence type="ECO:0000259" key="1">
    <source>
        <dbReference type="Pfam" id="PF01636"/>
    </source>
</evidence>
<dbReference type="SUPFAM" id="SSF56112">
    <property type="entry name" value="Protein kinase-like (PK-like)"/>
    <property type="match status" value="1"/>
</dbReference>